<dbReference type="Proteomes" id="UP000483432">
    <property type="component" value="Unassembled WGS sequence"/>
</dbReference>
<dbReference type="EMBL" id="JAAFGW010000215">
    <property type="protein sequence ID" value="NDP49137.1"/>
    <property type="molecule type" value="Genomic_DNA"/>
</dbReference>
<feature type="compositionally biased region" description="Low complexity" evidence="1">
    <location>
        <begin position="69"/>
        <end position="88"/>
    </location>
</feature>
<gene>
    <name evidence="2" type="ORF">GZ085_12275</name>
</gene>
<protein>
    <submittedName>
        <fullName evidence="2">SHOCT domain-containing protein</fullName>
    </submittedName>
</protein>
<feature type="non-terminal residue" evidence="2">
    <location>
        <position position="1"/>
    </location>
</feature>
<feature type="region of interest" description="Disordered" evidence="1">
    <location>
        <begin position="68"/>
        <end position="92"/>
    </location>
</feature>
<dbReference type="AlphaFoldDB" id="A0A7C9P928"/>
<reference evidence="2 3" key="1">
    <citation type="submission" date="2019-09" db="EMBL/GenBank/DDBJ databases">
        <title>H2 Metabolism Revealed by Metagenomic Analysis in Subglacial Sediment of East Antarctica.</title>
        <authorList>
            <person name="Yang Z."/>
            <person name="Zhang Y."/>
            <person name="Lv Y."/>
            <person name="Yan W."/>
            <person name="Xiao X."/>
            <person name="Sun B."/>
            <person name="Ma H."/>
        </authorList>
    </citation>
    <scope>NUCLEOTIDE SEQUENCE [LARGE SCALE GENOMIC DNA]</scope>
    <source>
        <strain evidence="2">Bin2_2</strain>
    </source>
</reference>
<evidence type="ECO:0000256" key="1">
    <source>
        <dbReference type="SAM" id="MobiDB-lite"/>
    </source>
</evidence>
<sequence>ADGAELGATPLQIVPGSHFRSGFVGFSYRYVGKLSIKKAGCETWSTEVNDYILSKDVHAKLKCDPNFQPPAASAPAAGGTSGASAASPIQESATERLERIEALRKKGLISEDEYKQLRARVLDKL</sequence>
<evidence type="ECO:0000313" key="2">
    <source>
        <dbReference type="EMBL" id="NDP49137.1"/>
    </source>
</evidence>
<comment type="caution">
    <text evidence="2">The sequence shown here is derived from an EMBL/GenBank/DDBJ whole genome shotgun (WGS) entry which is preliminary data.</text>
</comment>
<name>A0A7C9P928_9PROT</name>
<organism evidence="2 3">
    <name type="scientific">Sulfuriferula multivorans</name>
    <dbReference type="NCBI Taxonomy" id="1559896"/>
    <lineage>
        <taxon>Bacteria</taxon>
        <taxon>Pseudomonadati</taxon>
        <taxon>Pseudomonadota</taxon>
        <taxon>Betaproteobacteria</taxon>
        <taxon>Nitrosomonadales</taxon>
        <taxon>Sulfuricellaceae</taxon>
        <taxon>Sulfuriferula</taxon>
    </lineage>
</organism>
<evidence type="ECO:0000313" key="3">
    <source>
        <dbReference type="Proteomes" id="UP000483432"/>
    </source>
</evidence>
<accession>A0A7C9P928</accession>
<proteinExistence type="predicted"/>